<evidence type="ECO:0000256" key="4">
    <source>
        <dbReference type="ARBA" id="ARBA00038054"/>
    </source>
</evidence>
<accession>A0AAD2H9W5</accession>
<dbReference type="SUPFAM" id="SSF50475">
    <property type="entry name" value="FMN-binding split barrel"/>
    <property type="match status" value="1"/>
</dbReference>
<dbReference type="EMBL" id="CAVNYO010000186">
    <property type="protein sequence ID" value="CAK5272789.1"/>
    <property type="molecule type" value="Genomic_DNA"/>
</dbReference>
<comment type="cofactor">
    <cofactor evidence="1">
        <name>FMN</name>
        <dbReference type="ChEBI" id="CHEBI:58210"/>
    </cofactor>
</comment>
<dbReference type="GO" id="GO:0010181">
    <property type="term" value="F:FMN binding"/>
    <property type="evidence" value="ECO:0007669"/>
    <property type="project" value="InterPro"/>
</dbReference>
<evidence type="ECO:0000313" key="8">
    <source>
        <dbReference type="Proteomes" id="UP001295794"/>
    </source>
</evidence>
<dbReference type="InterPro" id="IPR012349">
    <property type="entry name" value="Split_barrel_FMN-bd"/>
</dbReference>
<sequence>MSDPGSSLPPFEPSSFKYTQPPDAEFTFGQKAASTEGGRQWAEQEKLGWETIDARTTDPRRVISASVLSRSLNLYQRENESGVGNIAPFSFFNQVSYNPTVISFASTGGANKFKDTVNNIRATKEFTVSLISEPWIAQANAASIDAPPDVSEWDITGLTREPSTSVKPPRIKESAFSLECELLQIVEIKNDAGEVRSSLVLGTVKLVHVRKAVLNEAGTAIDPAKYMAVSRLGDTTYALVGNGFRMPRPVWNKVEVDARKAAGTA</sequence>
<dbReference type="SMART" id="SM00903">
    <property type="entry name" value="Flavin_Reduct"/>
    <property type="match status" value="1"/>
</dbReference>
<keyword evidence="8" id="KW-1185">Reference proteome</keyword>
<evidence type="ECO:0000256" key="5">
    <source>
        <dbReference type="SAM" id="MobiDB-lite"/>
    </source>
</evidence>
<dbReference type="AlphaFoldDB" id="A0AAD2H9W5"/>
<comment type="similarity">
    <text evidence="4">Belongs to the flavoredoxin family.</text>
</comment>
<feature type="region of interest" description="Disordered" evidence="5">
    <location>
        <begin position="1"/>
        <end position="22"/>
    </location>
</feature>
<reference evidence="7" key="1">
    <citation type="submission" date="2023-11" db="EMBL/GenBank/DDBJ databases">
        <authorList>
            <person name="De Vega J J."/>
            <person name="De Vega J J."/>
        </authorList>
    </citation>
    <scope>NUCLEOTIDE SEQUENCE</scope>
</reference>
<keyword evidence="2" id="KW-0285">Flavoprotein</keyword>
<proteinExistence type="inferred from homology"/>
<evidence type="ECO:0000256" key="1">
    <source>
        <dbReference type="ARBA" id="ARBA00001917"/>
    </source>
</evidence>
<dbReference type="PANTHER" id="PTHR33798">
    <property type="entry name" value="FLAVOPROTEIN OXYGENASE"/>
    <property type="match status" value="1"/>
</dbReference>
<gene>
    <name evidence="7" type="ORF">MYCIT1_LOCUS18683</name>
</gene>
<evidence type="ECO:0000256" key="3">
    <source>
        <dbReference type="ARBA" id="ARBA00022643"/>
    </source>
</evidence>
<name>A0AAD2H9W5_9AGAR</name>
<organism evidence="7 8">
    <name type="scientific">Mycena citricolor</name>
    <dbReference type="NCBI Taxonomy" id="2018698"/>
    <lineage>
        <taxon>Eukaryota</taxon>
        <taxon>Fungi</taxon>
        <taxon>Dikarya</taxon>
        <taxon>Basidiomycota</taxon>
        <taxon>Agaricomycotina</taxon>
        <taxon>Agaricomycetes</taxon>
        <taxon>Agaricomycetidae</taxon>
        <taxon>Agaricales</taxon>
        <taxon>Marasmiineae</taxon>
        <taxon>Mycenaceae</taxon>
        <taxon>Mycena</taxon>
    </lineage>
</organism>
<dbReference type="Gene3D" id="2.30.110.10">
    <property type="entry name" value="Electron Transport, Fmn-binding Protein, Chain A"/>
    <property type="match status" value="1"/>
</dbReference>
<evidence type="ECO:0000256" key="2">
    <source>
        <dbReference type="ARBA" id="ARBA00022630"/>
    </source>
</evidence>
<feature type="domain" description="Flavin reductase like" evidence="6">
    <location>
        <begin position="60"/>
        <end position="222"/>
    </location>
</feature>
<dbReference type="PANTHER" id="PTHR33798:SF5">
    <property type="entry name" value="FLAVIN REDUCTASE LIKE DOMAIN-CONTAINING PROTEIN"/>
    <property type="match status" value="1"/>
</dbReference>
<dbReference type="Pfam" id="PF01613">
    <property type="entry name" value="Flavin_Reduct"/>
    <property type="match status" value="1"/>
</dbReference>
<evidence type="ECO:0000313" key="7">
    <source>
        <dbReference type="EMBL" id="CAK5272789.1"/>
    </source>
</evidence>
<evidence type="ECO:0000259" key="6">
    <source>
        <dbReference type="SMART" id="SM00903"/>
    </source>
</evidence>
<protein>
    <recommendedName>
        <fullName evidence="6">Flavin reductase like domain-containing protein</fullName>
    </recommendedName>
</protein>
<keyword evidence="3" id="KW-0288">FMN</keyword>
<dbReference type="InterPro" id="IPR002563">
    <property type="entry name" value="Flavin_Rdtase-like_dom"/>
</dbReference>
<dbReference type="Proteomes" id="UP001295794">
    <property type="component" value="Unassembled WGS sequence"/>
</dbReference>
<comment type="caution">
    <text evidence="7">The sequence shown here is derived from an EMBL/GenBank/DDBJ whole genome shotgun (WGS) entry which is preliminary data.</text>
</comment>